<dbReference type="AlphaFoldDB" id="A0A811KYI4"/>
<feature type="chain" id="PRO_5035595426" evidence="1">
    <location>
        <begin position="24"/>
        <end position="139"/>
    </location>
</feature>
<evidence type="ECO:0000313" key="2">
    <source>
        <dbReference type="EMBL" id="CAD5219956.1"/>
    </source>
</evidence>
<evidence type="ECO:0000313" key="3">
    <source>
        <dbReference type="Proteomes" id="UP000614601"/>
    </source>
</evidence>
<accession>A0A811KYI4</accession>
<dbReference type="Proteomes" id="UP000783686">
    <property type="component" value="Unassembled WGS sequence"/>
</dbReference>
<keyword evidence="3" id="KW-1185">Reference proteome</keyword>
<gene>
    <name evidence="2" type="ORF">BOKJ2_LOCUS8703</name>
</gene>
<keyword evidence="1" id="KW-0732">Signal</keyword>
<comment type="caution">
    <text evidence="2">The sequence shown here is derived from an EMBL/GenBank/DDBJ whole genome shotgun (WGS) entry which is preliminary data.</text>
</comment>
<proteinExistence type="predicted"/>
<feature type="signal peptide" evidence="1">
    <location>
        <begin position="1"/>
        <end position="23"/>
    </location>
</feature>
<name>A0A811KYI4_9BILA</name>
<dbReference type="EMBL" id="CAJFDH010000004">
    <property type="protein sequence ID" value="CAD5219956.1"/>
    <property type="molecule type" value="Genomic_DNA"/>
</dbReference>
<organism evidence="2 3">
    <name type="scientific">Bursaphelenchus okinawaensis</name>
    <dbReference type="NCBI Taxonomy" id="465554"/>
    <lineage>
        <taxon>Eukaryota</taxon>
        <taxon>Metazoa</taxon>
        <taxon>Ecdysozoa</taxon>
        <taxon>Nematoda</taxon>
        <taxon>Chromadorea</taxon>
        <taxon>Rhabditida</taxon>
        <taxon>Tylenchina</taxon>
        <taxon>Tylenchomorpha</taxon>
        <taxon>Aphelenchoidea</taxon>
        <taxon>Aphelenchoididae</taxon>
        <taxon>Bursaphelenchus</taxon>
    </lineage>
</organism>
<sequence length="139" mass="16006">MMMARVQLFSLFILLPLITHGHRQPYSRKGYGRYGYSYPNNVKYAYGHTHGYYAPAPRIVARPTLPVVPRTYYYPSQYSSPQNYNYGNYANNYGNYYGNYNSYGSNVPYGYYRAPGGNSITLDSNSKFYIYSEHTGNGL</sequence>
<evidence type="ECO:0000256" key="1">
    <source>
        <dbReference type="SAM" id="SignalP"/>
    </source>
</evidence>
<dbReference type="EMBL" id="CAJFCW020000004">
    <property type="protein sequence ID" value="CAG9113073.1"/>
    <property type="molecule type" value="Genomic_DNA"/>
</dbReference>
<dbReference type="OrthoDB" id="10635695at2759"/>
<protein>
    <submittedName>
        <fullName evidence="2">Uncharacterized protein</fullName>
    </submittedName>
</protein>
<reference evidence="2" key="1">
    <citation type="submission" date="2020-09" db="EMBL/GenBank/DDBJ databases">
        <authorList>
            <person name="Kikuchi T."/>
        </authorList>
    </citation>
    <scope>NUCLEOTIDE SEQUENCE</scope>
    <source>
        <strain evidence="2">SH1</strain>
    </source>
</reference>
<dbReference type="Proteomes" id="UP000614601">
    <property type="component" value="Unassembled WGS sequence"/>
</dbReference>